<dbReference type="InterPro" id="IPR038765">
    <property type="entry name" value="Papain-like_cys_pep_sf"/>
</dbReference>
<keyword evidence="3" id="KW-1185">Reference proteome</keyword>
<dbReference type="Gramene" id="HORVU.MOREX.r2.5HG0413760.1">
    <property type="protein sequence ID" value="HORVU.MOREX.r2.5HG0413760.1"/>
    <property type="gene ID" value="HORVU.MOREX.r2.5HG0413760"/>
</dbReference>
<evidence type="ECO:0000256" key="1">
    <source>
        <dbReference type="SAM" id="MobiDB-lite"/>
    </source>
</evidence>
<dbReference type="EnsemblPlants" id="HORVU.MOREX.r3.5HG0498570.1">
    <property type="protein sequence ID" value="HORVU.MOREX.r3.5HG0498570.1"/>
    <property type="gene ID" value="HORVU.MOREX.r3.5HG0498570"/>
</dbReference>
<dbReference type="Proteomes" id="UP000011116">
    <property type="component" value="Chromosome 5H"/>
</dbReference>
<evidence type="ECO:0000313" key="2">
    <source>
        <dbReference type="EnsemblPlants" id="HORVU.MOREX.r3.5HG0498570.1"/>
    </source>
</evidence>
<accession>A0A8I6YU11</accession>
<evidence type="ECO:0000313" key="3">
    <source>
        <dbReference type="Proteomes" id="UP000011116"/>
    </source>
</evidence>
<protein>
    <recommendedName>
        <fullName evidence="4">Ubiquitin-like protease family profile domain-containing protein</fullName>
    </recommendedName>
</protein>
<dbReference type="SUPFAM" id="SSF54001">
    <property type="entry name" value="Cysteine proteinases"/>
    <property type="match status" value="1"/>
</dbReference>
<dbReference type="Gramene" id="HORVU.MOREX.r3.5HG0498570.1">
    <property type="protein sequence ID" value="HORVU.MOREX.r3.5HG0498570.1"/>
    <property type="gene ID" value="HORVU.MOREX.r3.5HG0498570"/>
</dbReference>
<sequence>MGRSYAELPRRARHQQAPISGGDNSRRRRRGAWGADYARHRSSSVANDANYDPDNDLSNSDCREDSSTSSDDESVARRKKMLEDALFGFFKKEALKSLKKGFSNFCQDANFKVENNRVKVPGVGRDVFSVYSTKYFAQILKRMSIGRKDVISKYGFDHLLKFEKMQLPSRFIRWILGCVDSVSSQIIIVDEKIIPLSKDSVHFVLGLPNTGVVPMPNKERERNFLRSRFNLSDLPNVTFFGNMLTSSQDLSEEDTFICFMVIAMSCFLFPSSNGHIHTDFLFLLEDPTATRGYDICFLIYEWIMAGINKYVLFGRETGRKPKAFDLCTYCLAVLYLDKLDFGIRVVKQGVPRILIWKGNMIKHFSELDRKNSNSFGRRSFKKEVSFGAENGAHHGILRQRLASLSFKEKMCSSYTNILHEEIIQGIIDSAHCDNIWESGFQNAQEAIASNVLKFLSGSKVSSIFCVGGQDTASKRGSAAKQDMSILSEDVRTDTKSSRESGEHIDMNEKIKHVKSSSIHEPVKVIENIVPSVAANKHLDIGMSKNKLPLQPAADEKMFEELPDALVTPERVVSKFVEHNNAKYPQVPVLKKFKARQTKGTFTHSTSPTDTNILVGGQMTRPQAEQSNYQMANHMSPIGRTNLFAEEEFNIGTKSNPPKLVALADNNISKNNKINGTKQAPILVADISPSLLVKRKADIVAISPTSFSVTQGELAKNADHVYNNLIRPIAKRQHQSLVRVLEVVDVPEDSDNYIIIDELAPDAVLNKGAKDDLIILQPKSLLELPIEENEKFPMSNEDCMHYNSIIKLAYTKGIQKRYALTYSMVHCNYVSLGQSLMPTGKVDNFLIPCFCRKFFEDRHPTISGRHRFFPHIGENILQYTNEDQLKAIATSFLGAASASRGKRLELSDTLFFPTCLSNHWIVFAVDFN</sequence>
<name>A0A8I6YU11_HORVV</name>
<dbReference type="PANTHER" id="PTHR34835">
    <property type="entry name" value="OS07G0283600 PROTEIN-RELATED"/>
    <property type="match status" value="1"/>
</dbReference>
<evidence type="ECO:0008006" key="4">
    <source>
        <dbReference type="Google" id="ProtNLM"/>
    </source>
</evidence>
<feature type="region of interest" description="Disordered" evidence="1">
    <location>
        <begin position="1"/>
        <end position="75"/>
    </location>
</feature>
<reference evidence="2" key="3">
    <citation type="submission" date="2022-01" db="UniProtKB">
        <authorList>
            <consortium name="EnsemblPlants"/>
        </authorList>
    </citation>
    <scope>IDENTIFICATION</scope>
    <source>
        <strain evidence="2">subsp. vulgare</strain>
    </source>
</reference>
<dbReference type="AlphaFoldDB" id="A0A8I6YU11"/>
<organism evidence="2 3">
    <name type="scientific">Hordeum vulgare subsp. vulgare</name>
    <name type="common">Domesticated barley</name>
    <dbReference type="NCBI Taxonomy" id="112509"/>
    <lineage>
        <taxon>Eukaryota</taxon>
        <taxon>Viridiplantae</taxon>
        <taxon>Streptophyta</taxon>
        <taxon>Embryophyta</taxon>
        <taxon>Tracheophyta</taxon>
        <taxon>Spermatophyta</taxon>
        <taxon>Magnoliopsida</taxon>
        <taxon>Liliopsida</taxon>
        <taxon>Poales</taxon>
        <taxon>Poaceae</taxon>
        <taxon>BOP clade</taxon>
        <taxon>Pooideae</taxon>
        <taxon>Triticodae</taxon>
        <taxon>Triticeae</taxon>
        <taxon>Hordeinae</taxon>
        <taxon>Hordeum</taxon>
    </lineage>
</organism>
<reference evidence="2" key="2">
    <citation type="submission" date="2020-10" db="EMBL/GenBank/DDBJ databases">
        <authorList>
            <person name="Scholz U."/>
            <person name="Mascher M."/>
            <person name="Fiebig A."/>
        </authorList>
    </citation>
    <scope>NUCLEOTIDE SEQUENCE [LARGE SCALE GENOMIC DNA]</scope>
    <source>
        <strain evidence="2">cv. Morex</strain>
    </source>
</reference>
<proteinExistence type="predicted"/>
<dbReference type="PANTHER" id="PTHR34835:SF60">
    <property type="entry name" value="OS10G0490300 PROTEIN"/>
    <property type="match status" value="1"/>
</dbReference>
<reference evidence="3" key="1">
    <citation type="journal article" date="2012" name="Nature">
        <title>A physical, genetic and functional sequence assembly of the barley genome.</title>
        <authorList>
            <consortium name="The International Barley Genome Sequencing Consortium"/>
            <person name="Mayer K.F."/>
            <person name="Waugh R."/>
            <person name="Brown J.W."/>
            <person name="Schulman A."/>
            <person name="Langridge P."/>
            <person name="Platzer M."/>
            <person name="Fincher G.B."/>
            <person name="Muehlbauer G.J."/>
            <person name="Sato K."/>
            <person name="Close T.J."/>
            <person name="Wise R.P."/>
            <person name="Stein N."/>
        </authorList>
    </citation>
    <scope>NUCLEOTIDE SEQUENCE [LARGE SCALE GENOMIC DNA]</scope>
    <source>
        <strain evidence="3">cv. Morex</strain>
    </source>
</reference>